<dbReference type="EMBL" id="PP763432">
    <property type="protein sequence ID" value="XBN42169.1"/>
    <property type="molecule type" value="Genomic_DNA"/>
</dbReference>
<dbReference type="InterPro" id="IPR046053">
    <property type="entry name" value="DUF6011"/>
</dbReference>
<name>A0AAU7J7N5_9VIRU</name>
<evidence type="ECO:0000313" key="1">
    <source>
        <dbReference type="EMBL" id="XBN42169.1"/>
    </source>
</evidence>
<sequence>MSTATITKPATDKQIAFLNRLAGERDFDIPAIAQIIADANIGTASMRSVSVAIDTLMSKPRKPIAHEDGAAVSEGYYFVNGLIYKVQASKSTGNLYAKVFSEHGYEYAPGAMRLIPTATRLTLDQAAEAGVRTGRCVICAKELTDPDSVERGIGPVCAARV</sequence>
<proteinExistence type="predicted"/>
<dbReference type="Pfam" id="PF19474">
    <property type="entry name" value="DUF6011"/>
    <property type="match status" value="1"/>
</dbReference>
<evidence type="ECO:0008006" key="2">
    <source>
        <dbReference type="Google" id="ProtNLM"/>
    </source>
</evidence>
<reference evidence="1" key="1">
    <citation type="submission" date="2024-05" db="EMBL/GenBank/DDBJ databases">
        <title>Complete genome sequence of bacteriophages Merry and Sunny infecting Microbacterium sp. isolated from an alkaline commercial outdoor algal pond.</title>
        <authorList>
            <person name="Levesque A.V."/>
            <person name="Rabines A.J."/>
            <person name="Alrubaiaan E."/>
            <person name="Oliver A."/>
            <person name="Allen E.E."/>
            <person name="Hazlebeck D."/>
            <person name="Pinowska A."/>
            <person name="Traller J.C."/>
            <person name="Zeigler Allen L."/>
        </authorList>
    </citation>
    <scope>NUCLEOTIDE SEQUENCE</scope>
</reference>
<organism evidence="1">
    <name type="scientific">Microbacterium phage Sunny</name>
    <dbReference type="NCBI Taxonomy" id="3144828"/>
    <lineage>
        <taxon>Viruses</taxon>
    </lineage>
</organism>
<protein>
    <recommendedName>
        <fullName evidence="2">Helix-turn-helix DNA binding domain protein</fullName>
    </recommendedName>
</protein>
<accession>A0AAU7J7N5</accession>